<dbReference type="EMBL" id="JAGSYN010000055">
    <property type="protein sequence ID" value="KAG7665009.1"/>
    <property type="molecule type" value="Genomic_DNA"/>
</dbReference>
<dbReference type="SMART" id="SM00225">
    <property type="entry name" value="BTB"/>
    <property type="match status" value="2"/>
</dbReference>
<evidence type="ECO:0000256" key="1">
    <source>
        <dbReference type="ARBA" id="ARBA00022737"/>
    </source>
</evidence>
<gene>
    <name evidence="4" type="ORF">J8A68_001474</name>
</gene>
<dbReference type="InterPro" id="IPR044515">
    <property type="entry name" value="ABTB1"/>
</dbReference>
<feature type="domain" description="BTB" evidence="3">
    <location>
        <begin position="45"/>
        <end position="104"/>
    </location>
</feature>
<dbReference type="Pfam" id="PF00651">
    <property type="entry name" value="BTB"/>
    <property type="match status" value="1"/>
</dbReference>
<reference evidence="4 5" key="1">
    <citation type="journal article" date="2021" name="DNA Res.">
        <title>Genome analysis of Candida subhashii reveals its hybrid nature and dual mitochondrial genome conformations.</title>
        <authorList>
            <person name="Mixao V."/>
            <person name="Hegedusova E."/>
            <person name="Saus E."/>
            <person name="Pryszcz L.P."/>
            <person name="Cillingova A."/>
            <person name="Nosek J."/>
            <person name="Gabaldon T."/>
        </authorList>
    </citation>
    <scope>NUCLEOTIDE SEQUENCE [LARGE SCALE GENOMIC DNA]</scope>
    <source>
        <strain evidence="4 5">CBS 10753</strain>
    </source>
</reference>
<dbReference type="PANTHER" id="PTHR46231:SF1">
    <property type="entry name" value="ANKYRIN REPEAT AND BTB_POZ DOMAIN-CONTAINING PROTEIN 1"/>
    <property type="match status" value="1"/>
</dbReference>
<feature type="domain" description="BTB" evidence="3">
    <location>
        <begin position="217"/>
        <end position="315"/>
    </location>
</feature>
<dbReference type="PROSITE" id="PS50097">
    <property type="entry name" value="BTB"/>
    <property type="match status" value="2"/>
</dbReference>
<dbReference type="PANTHER" id="PTHR46231">
    <property type="entry name" value="ANKYRIN REPEAT AND BTB/POZ DOMAIN-CONTAINING PROTEIN 1"/>
    <property type="match status" value="1"/>
</dbReference>
<evidence type="ECO:0000313" key="5">
    <source>
        <dbReference type="Proteomes" id="UP000694255"/>
    </source>
</evidence>
<keyword evidence="1" id="KW-0677">Repeat</keyword>
<keyword evidence="2" id="KW-0040">ANK repeat</keyword>
<sequence length="489" mass="56684">MRPLQYRRTPTQTRCRLFEISKAVDVSQPFAGHISSLLEAGGGMMDVVLVFGGGEKVGIHRFLLAARVPLLREKLLGEWEEMTVVNMPKSVDCGAFRVIRDYIYLRTDSLAIDDEEIQEGVVELARKYGLVDLVEGVEEIRRVKGDDKQKSKLKHDLSVKFIETARRELDQFLRETIYKEKISIPLDLNTIDLEDLDCQEYLSPESKSALLEADSIPDIIIACLDSESESIVYYPVHRSILARSEYFDTMFKSEIFQYSQEEIPTYKDHTLEIINRPQLQIDHIPVIQLCTSADNHEIAEMILSYLYHDDVKQIPLELCIELLFAADELFLERLKTMCAVTITTRFPDLNYEEFQSFKATLGADAYDLIRISWQTRCDKLEHHITKSIAYNLQPIFNSKQERTKFSQFVQESAARIKERQETDTIELIDDIRYYLGKKHAVFQFVESFDPGFRNLNEVDDIGLYKNAVRRYERDIDIIDSLLDELDLEA</sequence>
<name>A0A8J5QG46_9ASCO</name>
<dbReference type="Proteomes" id="UP000694255">
    <property type="component" value="Unassembled WGS sequence"/>
</dbReference>
<protein>
    <recommendedName>
        <fullName evidence="3">BTB domain-containing protein</fullName>
    </recommendedName>
</protein>
<organism evidence="4 5">
    <name type="scientific">[Candida] subhashii</name>
    <dbReference type="NCBI Taxonomy" id="561895"/>
    <lineage>
        <taxon>Eukaryota</taxon>
        <taxon>Fungi</taxon>
        <taxon>Dikarya</taxon>
        <taxon>Ascomycota</taxon>
        <taxon>Saccharomycotina</taxon>
        <taxon>Pichiomycetes</taxon>
        <taxon>Debaryomycetaceae</taxon>
        <taxon>Spathaspora</taxon>
    </lineage>
</organism>
<dbReference type="GeneID" id="73468275"/>
<dbReference type="GO" id="GO:0000151">
    <property type="term" value="C:ubiquitin ligase complex"/>
    <property type="evidence" value="ECO:0007669"/>
    <property type="project" value="TreeGrafter"/>
</dbReference>
<dbReference type="GO" id="GO:0005737">
    <property type="term" value="C:cytoplasm"/>
    <property type="evidence" value="ECO:0007669"/>
    <property type="project" value="TreeGrafter"/>
</dbReference>
<dbReference type="CDD" id="cd18186">
    <property type="entry name" value="BTB_POZ_ZBTB_KLHL-like"/>
    <property type="match status" value="1"/>
</dbReference>
<dbReference type="RefSeq" id="XP_049265241.1">
    <property type="nucleotide sequence ID" value="XM_049405130.1"/>
</dbReference>
<keyword evidence="5" id="KW-1185">Reference proteome</keyword>
<dbReference type="InterPro" id="IPR000210">
    <property type="entry name" value="BTB/POZ_dom"/>
</dbReference>
<accession>A0A8J5QG46</accession>
<dbReference type="OrthoDB" id="684045at2759"/>
<evidence type="ECO:0000259" key="3">
    <source>
        <dbReference type="PROSITE" id="PS50097"/>
    </source>
</evidence>
<proteinExistence type="predicted"/>
<comment type="caution">
    <text evidence="4">The sequence shown here is derived from an EMBL/GenBank/DDBJ whole genome shotgun (WGS) entry which is preliminary data.</text>
</comment>
<evidence type="ECO:0000256" key="2">
    <source>
        <dbReference type="ARBA" id="ARBA00023043"/>
    </source>
</evidence>
<evidence type="ECO:0000313" key="4">
    <source>
        <dbReference type="EMBL" id="KAG7665009.1"/>
    </source>
</evidence>
<dbReference type="AlphaFoldDB" id="A0A8J5QG46"/>